<organism evidence="2 3">
    <name type="scientific">Phocaeicola dorei</name>
    <dbReference type="NCBI Taxonomy" id="357276"/>
    <lineage>
        <taxon>Bacteria</taxon>
        <taxon>Pseudomonadati</taxon>
        <taxon>Bacteroidota</taxon>
        <taxon>Bacteroidia</taxon>
        <taxon>Bacteroidales</taxon>
        <taxon>Bacteroidaceae</taxon>
        <taxon>Phocaeicola</taxon>
    </lineage>
</organism>
<accession>A0AA37KJN1</accession>
<feature type="domain" description="Glycosyl transferase family 1" evidence="1">
    <location>
        <begin position="3"/>
        <end position="59"/>
    </location>
</feature>
<dbReference type="Gene3D" id="3.40.50.2000">
    <property type="entry name" value="Glycogen Phosphorylase B"/>
    <property type="match status" value="1"/>
</dbReference>
<dbReference type="GO" id="GO:0016757">
    <property type="term" value="F:glycosyltransferase activity"/>
    <property type="evidence" value="ECO:0007669"/>
    <property type="project" value="InterPro"/>
</dbReference>
<evidence type="ECO:0000313" key="3">
    <source>
        <dbReference type="Proteomes" id="UP001055104"/>
    </source>
</evidence>
<sequence length="80" mass="8779">MREAQILGKPVVITRFPTSSSQLEEGVDGIIIPNNVEGAAEGLAQFIADKRQQEAIKAQLRIRHYGNEKEVGKIYSAIEG</sequence>
<dbReference type="AlphaFoldDB" id="A0AA37KJN1"/>
<name>A0AA37KJN1_9BACT</name>
<dbReference type="Proteomes" id="UP001055104">
    <property type="component" value="Unassembled WGS sequence"/>
</dbReference>
<evidence type="ECO:0000259" key="1">
    <source>
        <dbReference type="Pfam" id="PF00534"/>
    </source>
</evidence>
<dbReference type="InterPro" id="IPR001296">
    <property type="entry name" value="Glyco_trans_1"/>
</dbReference>
<dbReference type="SUPFAM" id="SSF53756">
    <property type="entry name" value="UDP-Glycosyltransferase/glycogen phosphorylase"/>
    <property type="match status" value="1"/>
</dbReference>
<protein>
    <recommendedName>
        <fullName evidence="1">Glycosyl transferase family 1 domain-containing protein</fullName>
    </recommendedName>
</protein>
<gene>
    <name evidence="2" type="ORF">CE91St7_31050</name>
</gene>
<dbReference type="Pfam" id="PF00534">
    <property type="entry name" value="Glycos_transf_1"/>
    <property type="match status" value="1"/>
</dbReference>
<proteinExistence type="predicted"/>
<comment type="caution">
    <text evidence="2">The sequence shown here is derived from an EMBL/GenBank/DDBJ whole genome shotgun (WGS) entry which is preliminary data.</text>
</comment>
<evidence type="ECO:0000313" key="2">
    <source>
        <dbReference type="EMBL" id="GKH82221.1"/>
    </source>
</evidence>
<reference evidence="2" key="1">
    <citation type="submission" date="2022-01" db="EMBL/GenBank/DDBJ databases">
        <title>Novel bile acid biosynthetic pathways are enriched in the microbiome of centenarians.</title>
        <authorList>
            <person name="Sato Y."/>
            <person name="Atarashi K."/>
            <person name="Plichta R.D."/>
            <person name="Arai Y."/>
            <person name="Sasajima S."/>
            <person name="Kearney M.S."/>
            <person name="Suda W."/>
            <person name="Takeshita K."/>
            <person name="Sasaki T."/>
            <person name="Okamoto S."/>
            <person name="Skelly N.A."/>
            <person name="Okamura Y."/>
            <person name="Vlamakis H."/>
            <person name="Li Y."/>
            <person name="Tanoue T."/>
            <person name="Takei H."/>
            <person name="Nittono H."/>
            <person name="Narushima S."/>
            <person name="Irie J."/>
            <person name="Itoh H."/>
            <person name="Moriya K."/>
            <person name="Sugiura Y."/>
            <person name="Suematsu M."/>
            <person name="Moritoki N."/>
            <person name="Shibata S."/>
            <person name="Littman R.D."/>
            <person name="Fischbach A.M."/>
            <person name="Uwamino Y."/>
            <person name="Inoue T."/>
            <person name="Honda A."/>
            <person name="Hattori M."/>
            <person name="Murai T."/>
            <person name="Xavier J.R."/>
            <person name="Hirose N."/>
            <person name="Honda K."/>
        </authorList>
    </citation>
    <scope>NUCLEOTIDE SEQUENCE</scope>
    <source>
        <strain evidence="2">CE91-St7</strain>
    </source>
</reference>
<dbReference type="EMBL" id="BQOB01000001">
    <property type="protein sequence ID" value="GKH82221.1"/>
    <property type="molecule type" value="Genomic_DNA"/>
</dbReference>